<dbReference type="InterPro" id="IPR036188">
    <property type="entry name" value="FAD/NAD-bd_sf"/>
</dbReference>
<dbReference type="SUPFAM" id="SSF51905">
    <property type="entry name" value="FAD/NAD(P)-binding domain"/>
    <property type="match status" value="2"/>
</dbReference>
<dbReference type="EMBL" id="SSTM01000002">
    <property type="protein sequence ID" value="TJW11515.1"/>
    <property type="molecule type" value="Genomic_DNA"/>
</dbReference>
<dbReference type="PRINTS" id="PR00368">
    <property type="entry name" value="FADPNR"/>
</dbReference>
<dbReference type="PANTHER" id="PTHR43429:SF3">
    <property type="entry name" value="NITRITE REDUCTASE [NAD(P)H]"/>
    <property type="match status" value="1"/>
</dbReference>
<keyword evidence="3" id="KW-0274">FAD</keyword>
<keyword evidence="6" id="KW-1185">Reference proteome</keyword>
<evidence type="ECO:0000313" key="5">
    <source>
        <dbReference type="EMBL" id="TJW11515.1"/>
    </source>
</evidence>
<gene>
    <name evidence="5" type="ORF">E5982_04780</name>
</gene>
<comment type="caution">
    <text evidence="5">The sequence shown here is derived from an EMBL/GenBank/DDBJ whole genome shotgun (WGS) entry which is preliminary data.</text>
</comment>
<protein>
    <submittedName>
        <fullName evidence="5">NAD(P)/FAD-dependent oxidoreductase</fullName>
    </submittedName>
</protein>
<evidence type="ECO:0000313" key="6">
    <source>
        <dbReference type="Proteomes" id="UP000309454"/>
    </source>
</evidence>
<dbReference type="Gene3D" id="3.50.50.60">
    <property type="entry name" value="FAD/NAD(P)-binding domain"/>
    <property type="match status" value="2"/>
</dbReference>
<evidence type="ECO:0000256" key="1">
    <source>
        <dbReference type="ARBA" id="ARBA00001974"/>
    </source>
</evidence>
<evidence type="ECO:0000256" key="2">
    <source>
        <dbReference type="ARBA" id="ARBA00022630"/>
    </source>
</evidence>
<sequence length="451" mass="48051">MAASVDYLIIGNSAAGISAAEAIRKTDREGSVLIVGSEPHSAYGRPLISYLLEGKTTLDEIWLKPEDFYEKNRLERWLGPEFQVTRLDPAAHRAICTGGEQIEYRRCLLATGSVPFMPPIPGLGQAANVYPFITLDQALSVQEAARAATERAHGANRPSRCVVIGAGLIGLKAAEALCGFVDEVAVLEMAPRILPAVLDQEGAQVLQRQLASRGITCLPGVTAANIEVEQGSAVACHLTDDTVMACDFIVAAVGVRPNSTLAVEAGARQGRGLVCDEHLRTSLADVWAAGDLVQVTDAIDGSQHPLALWPAAVAQGGVAGAAMAEAPEAPAYSSAFAVNAVDFFESSLLTAGCINPPDDGGFTVKTEVDGDAYVKFVFREGRLVGYILLNRPANAGIYTALIENAVPVDQLDPAMFSAAPENLDFPQPLRWARLHRFYPTDRDQRGWKEGC</sequence>
<dbReference type="PANTHER" id="PTHR43429">
    <property type="entry name" value="PYRIDINE NUCLEOTIDE-DISULFIDE OXIDOREDUCTASE DOMAIN-CONTAINING"/>
    <property type="match status" value="1"/>
</dbReference>
<organism evidence="5 6">
    <name type="scientific">Parvibacter caecicola</name>
    <dbReference type="NCBI Taxonomy" id="747645"/>
    <lineage>
        <taxon>Bacteria</taxon>
        <taxon>Bacillati</taxon>
        <taxon>Actinomycetota</taxon>
        <taxon>Coriobacteriia</taxon>
        <taxon>Coriobacteriales</taxon>
        <taxon>Coriobacteriaceae</taxon>
        <taxon>Parvibacter</taxon>
    </lineage>
</organism>
<dbReference type="RefSeq" id="WP_136845631.1">
    <property type="nucleotide sequence ID" value="NZ_CANPEU010000030.1"/>
</dbReference>
<evidence type="ECO:0000256" key="3">
    <source>
        <dbReference type="ARBA" id="ARBA00022827"/>
    </source>
</evidence>
<dbReference type="Pfam" id="PF07992">
    <property type="entry name" value="Pyr_redox_2"/>
    <property type="match status" value="1"/>
</dbReference>
<dbReference type="GO" id="GO:0016491">
    <property type="term" value="F:oxidoreductase activity"/>
    <property type="evidence" value="ECO:0007669"/>
    <property type="project" value="InterPro"/>
</dbReference>
<keyword evidence="2" id="KW-0285">Flavoprotein</keyword>
<feature type="domain" description="FAD/NAD(P)-binding" evidence="4">
    <location>
        <begin position="6"/>
        <end position="316"/>
    </location>
</feature>
<dbReference type="Proteomes" id="UP000309454">
    <property type="component" value="Unassembled WGS sequence"/>
</dbReference>
<dbReference type="PRINTS" id="PR00411">
    <property type="entry name" value="PNDRDTASEI"/>
</dbReference>
<dbReference type="InterPro" id="IPR050260">
    <property type="entry name" value="FAD-bd_OxRdtase"/>
</dbReference>
<dbReference type="InterPro" id="IPR016156">
    <property type="entry name" value="FAD/NAD-linked_Rdtase_dimer_sf"/>
</dbReference>
<dbReference type="AlphaFoldDB" id="A0A4T9TB87"/>
<comment type="cofactor">
    <cofactor evidence="1">
        <name>FAD</name>
        <dbReference type="ChEBI" id="CHEBI:57692"/>
    </cofactor>
</comment>
<name>A0A4T9TB87_9ACTN</name>
<dbReference type="InterPro" id="IPR023753">
    <property type="entry name" value="FAD/NAD-binding_dom"/>
</dbReference>
<dbReference type="OrthoDB" id="9802028at2"/>
<proteinExistence type="predicted"/>
<dbReference type="Gene3D" id="3.30.390.30">
    <property type="match status" value="1"/>
</dbReference>
<accession>A0A4T9TB87</accession>
<evidence type="ECO:0000259" key="4">
    <source>
        <dbReference type="Pfam" id="PF07992"/>
    </source>
</evidence>
<reference evidence="5 6" key="1">
    <citation type="submission" date="2019-04" db="EMBL/GenBank/DDBJ databases">
        <title>Microbes associate with the intestines of laboratory mice.</title>
        <authorList>
            <person name="Navarre W."/>
            <person name="Wong E."/>
            <person name="Huang K.C."/>
            <person name="Tropini C."/>
            <person name="Ng K."/>
            <person name="Yu B."/>
        </authorList>
    </citation>
    <scope>NUCLEOTIDE SEQUENCE [LARGE SCALE GENOMIC DNA]</scope>
    <source>
        <strain evidence="5 6">NM48_B13</strain>
    </source>
</reference>